<dbReference type="InterPro" id="IPR036390">
    <property type="entry name" value="WH_DNA-bd_sf"/>
</dbReference>
<gene>
    <name evidence="7" type="ORF">pipiens_002334</name>
</gene>
<keyword evidence="8" id="KW-1185">Reference proteome</keyword>
<evidence type="ECO:0000259" key="6">
    <source>
        <dbReference type="Pfam" id="PF00447"/>
    </source>
</evidence>
<dbReference type="InterPro" id="IPR000232">
    <property type="entry name" value="HSF_DNA-bd"/>
</dbReference>
<evidence type="ECO:0000256" key="5">
    <source>
        <dbReference type="SAM" id="MobiDB-lite"/>
    </source>
</evidence>
<dbReference type="InterPro" id="IPR036388">
    <property type="entry name" value="WH-like_DNA-bd_sf"/>
</dbReference>
<dbReference type="AlphaFoldDB" id="A0ABD1DGY3"/>
<name>A0ABD1DGY3_CULPP</name>
<evidence type="ECO:0000256" key="4">
    <source>
        <dbReference type="ARBA" id="ARBA00023242"/>
    </source>
</evidence>
<dbReference type="EMBL" id="JBEHCU010005738">
    <property type="protein sequence ID" value="KAL1398866.1"/>
    <property type="molecule type" value="Genomic_DNA"/>
</dbReference>
<comment type="subcellular location">
    <subcellularLocation>
        <location evidence="1">Nucleus</location>
    </subcellularLocation>
</comment>
<evidence type="ECO:0000256" key="3">
    <source>
        <dbReference type="ARBA" id="ARBA00023125"/>
    </source>
</evidence>
<feature type="region of interest" description="Disordered" evidence="5">
    <location>
        <begin position="303"/>
        <end position="329"/>
    </location>
</feature>
<dbReference type="SUPFAM" id="SSF46785">
    <property type="entry name" value="Winged helix' DNA-binding domain"/>
    <property type="match status" value="1"/>
</dbReference>
<dbReference type="GO" id="GO:0005634">
    <property type="term" value="C:nucleus"/>
    <property type="evidence" value="ECO:0007669"/>
    <property type="project" value="UniProtKB-SubCell"/>
</dbReference>
<evidence type="ECO:0000256" key="2">
    <source>
        <dbReference type="ARBA" id="ARBA00006403"/>
    </source>
</evidence>
<comment type="similarity">
    <text evidence="2">Belongs to the HSF family.</text>
</comment>
<reference evidence="7 8" key="1">
    <citation type="submission" date="2024-05" db="EMBL/GenBank/DDBJ databases">
        <title>Culex pipiens pipiens assembly and annotation.</title>
        <authorList>
            <person name="Alout H."/>
            <person name="Durand T."/>
        </authorList>
    </citation>
    <scope>NUCLEOTIDE SEQUENCE [LARGE SCALE GENOMIC DNA]</scope>
    <source>
        <strain evidence="7">HA-2024</strain>
        <tissue evidence="7">Whole body</tissue>
    </source>
</reference>
<feature type="domain" description="HSF-type DNA-binding" evidence="6">
    <location>
        <begin position="20"/>
        <end position="117"/>
    </location>
</feature>
<sequence length="352" mass="40545">MEYSLQSVTESFEKYRNLRFPLKIWILVNANGNDSIRWDETKSVVVVDRDALERYLGTAGSVFRFAKLSSFFWLMDFYGFRPVVEDCEGTAADDDKHVLQYRNDAFTSENRAYFEQLLRSRQLREVVNQKNGNCSVHQPRILDNQKQVQNETDGPPGAQSQLSSSSFAHEKFNLLMEMKSLQLSIQEAYGSLNIEEHGMVPVIEVPATYCDEPTDCVPEYVKKRVLAGNYGFVDPNDLKRFFGNYRPWQRNTRKAPKPVVNTLDTFNYQEEAEEDKQFEPVDHSELAPLDSPMEVVGGSGQLLEAKNEENVPLQEAKPEDGDEKKFREESLNEAQFQLCADIRETFELLNEF</sequence>
<dbReference type="Pfam" id="PF00447">
    <property type="entry name" value="HSF_DNA-bind"/>
    <property type="match status" value="1"/>
</dbReference>
<accession>A0ABD1DGY3</accession>
<evidence type="ECO:0000313" key="8">
    <source>
        <dbReference type="Proteomes" id="UP001562425"/>
    </source>
</evidence>
<dbReference type="Gene3D" id="1.10.10.10">
    <property type="entry name" value="Winged helix-like DNA-binding domain superfamily/Winged helix DNA-binding domain"/>
    <property type="match status" value="1"/>
</dbReference>
<dbReference type="Proteomes" id="UP001562425">
    <property type="component" value="Unassembled WGS sequence"/>
</dbReference>
<evidence type="ECO:0000313" key="7">
    <source>
        <dbReference type="EMBL" id="KAL1398866.1"/>
    </source>
</evidence>
<keyword evidence="4" id="KW-0539">Nucleus</keyword>
<dbReference type="GO" id="GO:0003677">
    <property type="term" value="F:DNA binding"/>
    <property type="evidence" value="ECO:0007669"/>
    <property type="project" value="UniProtKB-KW"/>
</dbReference>
<proteinExistence type="inferred from homology"/>
<feature type="compositionally biased region" description="Basic and acidic residues" evidence="5">
    <location>
        <begin position="316"/>
        <end position="329"/>
    </location>
</feature>
<protein>
    <recommendedName>
        <fullName evidence="6">HSF-type DNA-binding domain-containing protein</fullName>
    </recommendedName>
</protein>
<evidence type="ECO:0000256" key="1">
    <source>
        <dbReference type="ARBA" id="ARBA00004123"/>
    </source>
</evidence>
<organism evidence="7 8">
    <name type="scientific">Culex pipiens pipiens</name>
    <name type="common">Northern house mosquito</name>
    <dbReference type="NCBI Taxonomy" id="38569"/>
    <lineage>
        <taxon>Eukaryota</taxon>
        <taxon>Metazoa</taxon>
        <taxon>Ecdysozoa</taxon>
        <taxon>Arthropoda</taxon>
        <taxon>Hexapoda</taxon>
        <taxon>Insecta</taxon>
        <taxon>Pterygota</taxon>
        <taxon>Neoptera</taxon>
        <taxon>Endopterygota</taxon>
        <taxon>Diptera</taxon>
        <taxon>Nematocera</taxon>
        <taxon>Culicoidea</taxon>
        <taxon>Culicidae</taxon>
        <taxon>Culicinae</taxon>
        <taxon>Culicini</taxon>
        <taxon>Culex</taxon>
        <taxon>Culex</taxon>
    </lineage>
</organism>
<comment type="caution">
    <text evidence="7">The sequence shown here is derived from an EMBL/GenBank/DDBJ whole genome shotgun (WGS) entry which is preliminary data.</text>
</comment>
<keyword evidence="3" id="KW-0238">DNA-binding</keyword>